<sequence length="135" mass="14590">MGYELLSHPADARFRARGPSLDDAFVEAVRAFAAIAEGGEAADSRREVHVESEDREALLFDFLADLVLLQELEGVAVVDAADCTVSTTADGYALDATLLVAPIEEPLFDVKSPTYSEMRVEEGDDGWVLEATLDV</sequence>
<dbReference type="Gene3D" id="3.55.10.10">
    <property type="entry name" value="Archease domain"/>
    <property type="match status" value="1"/>
</dbReference>
<protein>
    <submittedName>
        <fullName evidence="6">Archease</fullName>
    </submittedName>
</protein>
<gene>
    <name evidence="6" type="ORF">ACFSBT_15455</name>
</gene>
<dbReference type="AlphaFoldDB" id="A0ABD6AXX3"/>
<keyword evidence="4" id="KW-0106">Calcium</keyword>
<evidence type="ECO:0000256" key="4">
    <source>
        <dbReference type="ARBA" id="ARBA00022837"/>
    </source>
</evidence>
<evidence type="ECO:0000259" key="5">
    <source>
        <dbReference type="Pfam" id="PF01951"/>
    </source>
</evidence>
<name>A0ABD6AXX3_9EURY</name>
<accession>A0ABD6AXX3</accession>
<dbReference type="PANTHER" id="PTHR12682">
    <property type="entry name" value="ARCHEASE"/>
    <property type="match status" value="1"/>
</dbReference>
<dbReference type="EMBL" id="JBHUDC010000008">
    <property type="protein sequence ID" value="MFD1514676.1"/>
    <property type="molecule type" value="Genomic_DNA"/>
</dbReference>
<evidence type="ECO:0000313" key="7">
    <source>
        <dbReference type="Proteomes" id="UP001597187"/>
    </source>
</evidence>
<evidence type="ECO:0000256" key="3">
    <source>
        <dbReference type="ARBA" id="ARBA00022723"/>
    </source>
</evidence>
<dbReference type="Proteomes" id="UP001597187">
    <property type="component" value="Unassembled WGS sequence"/>
</dbReference>
<keyword evidence="2" id="KW-0819">tRNA processing</keyword>
<dbReference type="RefSeq" id="WP_250874617.1">
    <property type="nucleotide sequence ID" value="NZ_JALXFV010000008.1"/>
</dbReference>
<feature type="domain" description="Archease" evidence="5">
    <location>
        <begin position="3"/>
        <end position="135"/>
    </location>
</feature>
<dbReference type="SUPFAM" id="SSF69819">
    <property type="entry name" value="MTH1598-like"/>
    <property type="match status" value="1"/>
</dbReference>
<evidence type="ECO:0000256" key="2">
    <source>
        <dbReference type="ARBA" id="ARBA00022694"/>
    </source>
</evidence>
<dbReference type="PANTHER" id="PTHR12682:SF11">
    <property type="entry name" value="PROTEIN ARCHEASE"/>
    <property type="match status" value="1"/>
</dbReference>
<organism evidence="6 7">
    <name type="scientific">Halomarina rubra</name>
    <dbReference type="NCBI Taxonomy" id="2071873"/>
    <lineage>
        <taxon>Archaea</taxon>
        <taxon>Methanobacteriati</taxon>
        <taxon>Methanobacteriota</taxon>
        <taxon>Stenosarchaea group</taxon>
        <taxon>Halobacteria</taxon>
        <taxon>Halobacteriales</taxon>
        <taxon>Natronomonadaceae</taxon>
        <taxon>Halomarina</taxon>
    </lineage>
</organism>
<dbReference type="InterPro" id="IPR023572">
    <property type="entry name" value="Archease_dom"/>
</dbReference>
<dbReference type="GO" id="GO:0008033">
    <property type="term" value="P:tRNA processing"/>
    <property type="evidence" value="ECO:0007669"/>
    <property type="project" value="UniProtKB-KW"/>
</dbReference>
<reference evidence="6 7" key="1">
    <citation type="journal article" date="2019" name="Int. J. Syst. Evol. Microbiol.">
        <title>The Global Catalogue of Microorganisms (GCM) 10K type strain sequencing project: providing services to taxonomists for standard genome sequencing and annotation.</title>
        <authorList>
            <consortium name="The Broad Institute Genomics Platform"/>
            <consortium name="The Broad Institute Genome Sequencing Center for Infectious Disease"/>
            <person name="Wu L."/>
            <person name="Ma J."/>
        </authorList>
    </citation>
    <scope>NUCLEOTIDE SEQUENCE [LARGE SCALE GENOMIC DNA]</scope>
    <source>
        <strain evidence="6 7">CGMCC 1.12563</strain>
    </source>
</reference>
<proteinExistence type="inferred from homology"/>
<evidence type="ECO:0000256" key="1">
    <source>
        <dbReference type="ARBA" id="ARBA00007963"/>
    </source>
</evidence>
<comment type="caution">
    <text evidence="6">The sequence shown here is derived from an EMBL/GenBank/DDBJ whole genome shotgun (WGS) entry which is preliminary data.</text>
</comment>
<dbReference type="Pfam" id="PF01951">
    <property type="entry name" value="Archease"/>
    <property type="match status" value="1"/>
</dbReference>
<keyword evidence="3" id="KW-0479">Metal-binding</keyword>
<keyword evidence="7" id="KW-1185">Reference proteome</keyword>
<evidence type="ECO:0000313" key="6">
    <source>
        <dbReference type="EMBL" id="MFD1514676.1"/>
    </source>
</evidence>
<comment type="similarity">
    <text evidence="1">Belongs to the archease family.</text>
</comment>
<dbReference type="GO" id="GO:0046872">
    <property type="term" value="F:metal ion binding"/>
    <property type="evidence" value="ECO:0007669"/>
    <property type="project" value="UniProtKB-KW"/>
</dbReference>
<dbReference type="InterPro" id="IPR002804">
    <property type="entry name" value="Archease"/>
</dbReference>
<dbReference type="InterPro" id="IPR036820">
    <property type="entry name" value="Archease_dom_sf"/>
</dbReference>